<evidence type="ECO:0000313" key="2">
    <source>
        <dbReference type="EMBL" id="ANE52367.1"/>
    </source>
</evidence>
<dbReference type="EMBL" id="CP011390">
    <property type="protein sequence ID" value="ANE52367.1"/>
    <property type="molecule type" value="Genomic_DNA"/>
</dbReference>
<keyword evidence="1" id="KW-0812">Transmembrane</keyword>
<dbReference type="RefSeq" id="WP_066406750.1">
    <property type="nucleotide sequence ID" value="NZ_CP011390.1"/>
</dbReference>
<feature type="transmembrane region" description="Helical" evidence="1">
    <location>
        <begin position="43"/>
        <end position="62"/>
    </location>
</feature>
<dbReference type="OrthoDB" id="1446008at2"/>
<sequence length="144" mass="15569">MKKVIFSLTLLLLFTKTISQDSTFRLSAKEDLLRKSKSQKTTAWILMTAGVTSAIISAATFNMGITSPAGAGDEQGYHEITKVCAIISAGALVSSIAFFVASGRNRRIAGNISLNQERILLPDNIIRNARAFPAASLVIRLNNR</sequence>
<gene>
    <name evidence="2" type="ORF">SY85_19650</name>
</gene>
<name>A0A172U051_9BACT</name>
<organism evidence="2 3">
    <name type="scientific">Flavisolibacter tropicus</name>
    <dbReference type="NCBI Taxonomy" id="1492898"/>
    <lineage>
        <taxon>Bacteria</taxon>
        <taxon>Pseudomonadati</taxon>
        <taxon>Bacteroidota</taxon>
        <taxon>Chitinophagia</taxon>
        <taxon>Chitinophagales</taxon>
        <taxon>Chitinophagaceae</taxon>
        <taxon>Flavisolibacter</taxon>
    </lineage>
</organism>
<accession>A0A172U051</accession>
<evidence type="ECO:0000256" key="1">
    <source>
        <dbReference type="SAM" id="Phobius"/>
    </source>
</evidence>
<proteinExistence type="predicted"/>
<reference evidence="3" key="1">
    <citation type="submission" date="2015-01" db="EMBL/GenBank/DDBJ databases">
        <title>Flavisolibacter sp./LCS9/ whole genome sequencing.</title>
        <authorList>
            <person name="Kim M.K."/>
            <person name="Srinivasan S."/>
            <person name="Lee J.-J."/>
        </authorList>
    </citation>
    <scope>NUCLEOTIDE SEQUENCE [LARGE SCALE GENOMIC DNA]</scope>
    <source>
        <strain evidence="3">LCS9</strain>
    </source>
</reference>
<protein>
    <submittedName>
        <fullName evidence="2">Uncharacterized protein</fullName>
    </submittedName>
</protein>
<keyword evidence="3" id="KW-1185">Reference proteome</keyword>
<dbReference type="AlphaFoldDB" id="A0A172U051"/>
<dbReference type="Proteomes" id="UP000077177">
    <property type="component" value="Chromosome"/>
</dbReference>
<dbReference type="KEGG" id="fla:SY85_19650"/>
<keyword evidence="1" id="KW-0472">Membrane</keyword>
<evidence type="ECO:0000313" key="3">
    <source>
        <dbReference type="Proteomes" id="UP000077177"/>
    </source>
</evidence>
<keyword evidence="1" id="KW-1133">Transmembrane helix</keyword>
<feature type="transmembrane region" description="Helical" evidence="1">
    <location>
        <begin position="83"/>
        <end position="101"/>
    </location>
</feature>
<reference evidence="2 3" key="2">
    <citation type="journal article" date="2016" name="Int. J. Syst. Evol. Microbiol.">
        <title>Flavisolibacter tropicus sp. nov., isolated from tropical soil.</title>
        <authorList>
            <person name="Lee J.J."/>
            <person name="Kang M.S."/>
            <person name="Kim G.S."/>
            <person name="Lee C.S."/>
            <person name="Lim S."/>
            <person name="Lee J."/>
            <person name="Roh S.H."/>
            <person name="Kang H."/>
            <person name="Ha J.M."/>
            <person name="Bae S."/>
            <person name="Jung H.Y."/>
            <person name="Kim M.K."/>
        </authorList>
    </citation>
    <scope>NUCLEOTIDE SEQUENCE [LARGE SCALE GENOMIC DNA]</scope>
    <source>
        <strain evidence="2 3">LCS9</strain>
    </source>
</reference>